<name>A0A521E5D3_9SPHI</name>
<dbReference type="RefSeq" id="WP_142604583.1">
    <property type="nucleotide sequence ID" value="NZ_FXSZ01000011.1"/>
</dbReference>
<accession>A0A521E5D3</accession>
<dbReference type="AlphaFoldDB" id="A0A521E5D3"/>
<evidence type="ECO:0008006" key="3">
    <source>
        <dbReference type="Google" id="ProtNLM"/>
    </source>
</evidence>
<dbReference type="PROSITE" id="PS51257">
    <property type="entry name" value="PROKAR_LIPOPROTEIN"/>
    <property type="match status" value="1"/>
</dbReference>
<protein>
    <recommendedName>
        <fullName evidence="3">Lysozyme inhibitor of I-type lysozyme</fullName>
    </recommendedName>
</protein>
<proteinExistence type="predicted"/>
<reference evidence="1 2" key="1">
    <citation type="submission" date="2017-05" db="EMBL/GenBank/DDBJ databases">
        <authorList>
            <person name="Varghese N."/>
            <person name="Submissions S."/>
        </authorList>
    </citation>
    <scope>NUCLEOTIDE SEQUENCE [LARGE SCALE GENOMIC DNA]</scope>
    <source>
        <strain evidence="1 2">DSM 21342</strain>
    </source>
</reference>
<organism evidence="1 2">
    <name type="scientific">Solitalea koreensis</name>
    <dbReference type="NCBI Taxonomy" id="543615"/>
    <lineage>
        <taxon>Bacteria</taxon>
        <taxon>Pseudomonadati</taxon>
        <taxon>Bacteroidota</taxon>
        <taxon>Sphingobacteriia</taxon>
        <taxon>Sphingobacteriales</taxon>
        <taxon>Sphingobacteriaceae</taxon>
        <taxon>Solitalea</taxon>
    </lineage>
</organism>
<gene>
    <name evidence="1" type="ORF">SAMN06265350_11144</name>
</gene>
<evidence type="ECO:0000313" key="1">
    <source>
        <dbReference type="EMBL" id="SMO79085.1"/>
    </source>
</evidence>
<sequence length="330" mass="36791">MLLLKKYSLVTLLGLSILIGCKNASKNKTANEIELKKAVKPETTILGNYVSDGYEKRNEGYDWVAVSVSDLGNEMIKIKVRSRVDKKKPTCTFDAIAQKQDDKTYKSVSNGKGVLFKIENNMLSIASEFPEDDGILFFYCSGGASLGGNYKKINEAIDSTQVDKTLFSKILMLQDIGFNISSVNRNGRNLLTVAPFGLQKVNRAETLETKGQVINAEVEDLNADGSPEVLVFTKMEDDHQSGAVYGFSVNNKKSMSQIYFPPIAENSKLNKGYRGQDEFTIVETSLVQRFPLFEETSNGSQKTGKTRQISYKLKEGEAMRHFEVDKVSEY</sequence>
<dbReference type="EMBL" id="FXSZ01000011">
    <property type="protein sequence ID" value="SMO79085.1"/>
    <property type="molecule type" value="Genomic_DNA"/>
</dbReference>
<dbReference type="Proteomes" id="UP000315971">
    <property type="component" value="Unassembled WGS sequence"/>
</dbReference>
<keyword evidence="2" id="KW-1185">Reference proteome</keyword>
<evidence type="ECO:0000313" key="2">
    <source>
        <dbReference type="Proteomes" id="UP000315971"/>
    </source>
</evidence>
<dbReference type="OrthoDB" id="946181at2"/>